<comment type="caution">
    <text evidence="1">The sequence shown here is derived from an EMBL/GenBank/DDBJ whole genome shotgun (WGS) entry which is preliminary data.</text>
</comment>
<gene>
    <name evidence="1" type="ORF">J2Y69_003391</name>
</gene>
<sequence length="87" mass="9965">MNNPNISREDLPRFRFSRHAREVMARRQVAEVEVARALVRGSSHTHDGLQRYVHAGLCVVVDLSAEVIVTILLARSDQWTDEDARNR</sequence>
<dbReference type="EMBL" id="JAVDUM010000017">
    <property type="protein sequence ID" value="MDR6868767.1"/>
    <property type="molecule type" value="Genomic_DNA"/>
</dbReference>
<evidence type="ECO:0000313" key="1">
    <source>
        <dbReference type="EMBL" id="MDR6868767.1"/>
    </source>
</evidence>
<evidence type="ECO:0008006" key="3">
    <source>
        <dbReference type="Google" id="ProtNLM"/>
    </source>
</evidence>
<proteinExistence type="predicted"/>
<keyword evidence="2" id="KW-1185">Reference proteome</keyword>
<dbReference type="Proteomes" id="UP001259347">
    <property type="component" value="Unassembled WGS sequence"/>
</dbReference>
<evidence type="ECO:0000313" key="2">
    <source>
        <dbReference type="Proteomes" id="UP001259347"/>
    </source>
</evidence>
<protein>
    <recommendedName>
        <fullName evidence="3">DUF4258 domain-containing protein</fullName>
    </recommendedName>
</protein>
<reference evidence="1 2" key="1">
    <citation type="submission" date="2023-07" db="EMBL/GenBank/DDBJ databases">
        <title>Sorghum-associated microbial communities from plants grown in Nebraska, USA.</title>
        <authorList>
            <person name="Schachtman D."/>
        </authorList>
    </citation>
    <scope>NUCLEOTIDE SEQUENCE [LARGE SCALE GENOMIC DNA]</scope>
    <source>
        <strain evidence="1 2">2980</strain>
    </source>
</reference>
<organism evidence="1 2">
    <name type="scientific">Microbacterium resistens</name>
    <dbReference type="NCBI Taxonomy" id="156977"/>
    <lineage>
        <taxon>Bacteria</taxon>
        <taxon>Bacillati</taxon>
        <taxon>Actinomycetota</taxon>
        <taxon>Actinomycetes</taxon>
        <taxon>Micrococcales</taxon>
        <taxon>Microbacteriaceae</taxon>
        <taxon>Microbacterium</taxon>
    </lineage>
</organism>
<accession>A0ABU1SGM6</accession>
<dbReference type="RefSeq" id="WP_310022904.1">
    <property type="nucleotide sequence ID" value="NZ_JAVDUM010000017.1"/>
</dbReference>
<name>A0ABU1SGM6_9MICO</name>